<protein>
    <submittedName>
        <fullName evidence="1">Uncharacterized protein</fullName>
    </submittedName>
</protein>
<reference evidence="1 2" key="1">
    <citation type="journal article" date="2018" name="Front. Microbiol.">
        <title>Phylogeny of Vibrio vulnificus from the Analysis of the Core-Genome: Implications for Intra-Species Taxonomy.</title>
        <authorList>
            <person name="Roig F.J."/>
            <person name="Gonzalez-Candelas F."/>
            <person name="Sanjuan E."/>
            <person name="Fouz B."/>
            <person name="Feil E.J."/>
            <person name="Llorens C."/>
            <person name="Baker-Austin C."/>
            <person name="Oliver J.D."/>
            <person name="Danin-Poleg Y."/>
            <person name="Gibas C.J."/>
            <person name="Kashi Y."/>
            <person name="Gulig P.A."/>
            <person name="Morrison S.S."/>
            <person name="Amaro C."/>
        </authorList>
    </citation>
    <scope>NUCLEOTIDE SEQUENCE [LARGE SCALE GENOMIC DNA]</scope>
    <source>
        <strain evidence="1 2">CECT4608</strain>
    </source>
</reference>
<name>A0A2S3QX16_VIBVL</name>
<gene>
    <name evidence="1" type="ORF">CRN52_22070</name>
</gene>
<evidence type="ECO:0000313" key="2">
    <source>
        <dbReference type="Proteomes" id="UP000237466"/>
    </source>
</evidence>
<evidence type="ECO:0000313" key="1">
    <source>
        <dbReference type="EMBL" id="POB42504.1"/>
    </source>
</evidence>
<organism evidence="1 2">
    <name type="scientific">Vibrio vulnificus</name>
    <dbReference type="NCBI Taxonomy" id="672"/>
    <lineage>
        <taxon>Bacteria</taxon>
        <taxon>Pseudomonadati</taxon>
        <taxon>Pseudomonadota</taxon>
        <taxon>Gammaproteobacteria</taxon>
        <taxon>Vibrionales</taxon>
        <taxon>Vibrionaceae</taxon>
        <taxon>Vibrio</taxon>
    </lineage>
</organism>
<proteinExistence type="predicted"/>
<dbReference type="Proteomes" id="UP000237466">
    <property type="component" value="Unassembled WGS sequence"/>
</dbReference>
<sequence>MVMLISRRVGIVRLDAVISENLAQAAVSARGDQLIT</sequence>
<comment type="caution">
    <text evidence="1">The sequence shown here is derived from an EMBL/GenBank/DDBJ whole genome shotgun (WGS) entry which is preliminary data.</text>
</comment>
<dbReference type="AlphaFoldDB" id="A0A2S3QX16"/>
<dbReference type="EMBL" id="PDGH01000145">
    <property type="protein sequence ID" value="POB42504.1"/>
    <property type="molecule type" value="Genomic_DNA"/>
</dbReference>
<feature type="non-terminal residue" evidence="1">
    <location>
        <position position="36"/>
    </location>
</feature>
<accession>A0A2S3QX16</accession>